<dbReference type="Proteomes" id="UP000011014">
    <property type="component" value="Unassembled WGS sequence"/>
</dbReference>
<protein>
    <submittedName>
        <fullName evidence="1">Uncharacterized protein</fullName>
    </submittedName>
</protein>
<reference evidence="1" key="1">
    <citation type="journal article" date="2010" name="Science">
        <title>Plasticity of animal genome architecture unmasked by rapid evolution of a pelagic tunicate.</title>
        <authorList>
            <person name="Denoeud F."/>
            <person name="Henriet S."/>
            <person name="Mungpakdee S."/>
            <person name="Aury J.M."/>
            <person name="Da Silva C."/>
            <person name="Brinkmann H."/>
            <person name="Mikhaleva J."/>
            <person name="Olsen L.C."/>
            <person name="Jubin C."/>
            <person name="Canestro C."/>
            <person name="Bouquet J.M."/>
            <person name="Danks G."/>
            <person name="Poulain J."/>
            <person name="Campsteijn C."/>
            <person name="Adamski M."/>
            <person name="Cross I."/>
            <person name="Yadetie F."/>
            <person name="Muffato M."/>
            <person name="Louis A."/>
            <person name="Butcher S."/>
            <person name="Tsagkogeorga G."/>
            <person name="Konrad A."/>
            <person name="Singh S."/>
            <person name="Jensen M.F."/>
            <person name="Cong E.H."/>
            <person name="Eikeseth-Otteraa H."/>
            <person name="Noel B."/>
            <person name="Anthouard V."/>
            <person name="Porcel B.M."/>
            <person name="Kachouri-Lafond R."/>
            <person name="Nishino A."/>
            <person name="Ugolini M."/>
            <person name="Chourrout P."/>
            <person name="Nishida H."/>
            <person name="Aasland R."/>
            <person name="Huzurbazar S."/>
            <person name="Westhof E."/>
            <person name="Delsuc F."/>
            <person name="Lehrach H."/>
            <person name="Reinhardt R."/>
            <person name="Weissenbach J."/>
            <person name="Roy S.W."/>
            <person name="Artiguenave F."/>
            <person name="Postlethwait J.H."/>
            <person name="Manak J.R."/>
            <person name="Thompson E.M."/>
            <person name="Jaillon O."/>
            <person name="Du Pasquier L."/>
            <person name="Boudinot P."/>
            <person name="Liberles D.A."/>
            <person name="Volff J.N."/>
            <person name="Philippe H."/>
            <person name="Lenhard B."/>
            <person name="Roest Crollius H."/>
            <person name="Wincker P."/>
            <person name="Chourrout D."/>
        </authorList>
    </citation>
    <scope>NUCLEOTIDE SEQUENCE [LARGE SCALE GENOMIC DNA]</scope>
</reference>
<gene>
    <name evidence="1" type="ORF">GSOID_T00023173001</name>
</gene>
<dbReference type="AlphaFoldDB" id="E4Z090"/>
<evidence type="ECO:0000313" key="1">
    <source>
        <dbReference type="EMBL" id="CBY41118.1"/>
    </source>
</evidence>
<organism evidence="1">
    <name type="scientific">Oikopleura dioica</name>
    <name type="common">Tunicate</name>
    <dbReference type="NCBI Taxonomy" id="34765"/>
    <lineage>
        <taxon>Eukaryota</taxon>
        <taxon>Metazoa</taxon>
        <taxon>Chordata</taxon>
        <taxon>Tunicata</taxon>
        <taxon>Appendicularia</taxon>
        <taxon>Copelata</taxon>
        <taxon>Oikopleuridae</taxon>
        <taxon>Oikopleura</taxon>
    </lineage>
</organism>
<name>E4Z090_OIKDI</name>
<proteinExistence type="predicted"/>
<feature type="non-terminal residue" evidence="1">
    <location>
        <position position="1"/>
    </location>
</feature>
<dbReference type="EMBL" id="FN656276">
    <property type="protein sequence ID" value="CBY41118.1"/>
    <property type="molecule type" value="Genomic_DNA"/>
</dbReference>
<accession>E4Z090</accession>
<sequence>VIDDDDSGVDPGFVGL</sequence>